<keyword evidence="2" id="KW-1185">Reference proteome</keyword>
<keyword evidence="1" id="KW-0378">Hydrolase</keyword>
<dbReference type="Proteomes" id="UP000184357">
    <property type="component" value="Unassembled WGS sequence"/>
</dbReference>
<evidence type="ECO:0000313" key="2">
    <source>
        <dbReference type="Proteomes" id="UP000184357"/>
    </source>
</evidence>
<dbReference type="EMBL" id="FQWV01000004">
    <property type="protein sequence ID" value="SHH13494.1"/>
    <property type="molecule type" value="Genomic_DNA"/>
</dbReference>
<name>A0A1M5QH14_9EURY</name>
<dbReference type="GO" id="GO:0004527">
    <property type="term" value="F:exonuclease activity"/>
    <property type="evidence" value="ECO:0007669"/>
    <property type="project" value="UniProtKB-KW"/>
</dbReference>
<reference evidence="1 2" key="1">
    <citation type="submission" date="2016-11" db="EMBL/GenBank/DDBJ databases">
        <authorList>
            <person name="Jaros S."/>
            <person name="Januszkiewicz K."/>
            <person name="Wedrychowicz H."/>
        </authorList>
    </citation>
    <scope>NUCLEOTIDE SEQUENCE [LARGE SCALE GENOMIC DNA]</scope>
    <source>
        <strain evidence="1 2">DSM 9297</strain>
    </source>
</reference>
<gene>
    <name evidence="1" type="ORF">SAMN05443636_1908</name>
</gene>
<sequence length="237" mass="26396">MPRDKVSFTDLATATYCPRQLYYDRREDDREPPPEATVQIDLAFRYPELRDLDDAALAAEPIDRPPAEYRAVLARLADRADWKSLSSPTHTRVFLDGRDARGVAHKVLGAIGADAPRDDGGTPTGDPPVPVIVSPGEPPERGVWEPQSVRAVAAMHALSWQEERRIRRALVEYPAHGVVREVSLSVRRSGTYRRVLRSVRDMDGPPARLSGSAKCRECRHRTNCGVKTRSLRSVIGL</sequence>
<dbReference type="OrthoDB" id="26676at2157"/>
<accession>A0A1M5QH14</accession>
<keyword evidence="1" id="KW-0540">Nuclease</keyword>
<protein>
    <submittedName>
        <fullName evidence="1">CRISPR-associated exonuclease Cas4</fullName>
    </submittedName>
</protein>
<proteinExistence type="predicted"/>
<keyword evidence="1" id="KW-0269">Exonuclease</keyword>
<dbReference type="AlphaFoldDB" id="A0A1M5QH14"/>
<evidence type="ECO:0000313" key="1">
    <source>
        <dbReference type="EMBL" id="SHH13494.1"/>
    </source>
</evidence>
<organism evidence="1 2">
    <name type="scientific">Halobaculum gomorrense</name>
    <dbReference type="NCBI Taxonomy" id="43928"/>
    <lineage>
        <taxon>Archaea</taxon>
        <taxon>Methanobacteriati</taxon>
        <taxon>Methanobacteriota</taxon>
        <taxon>Stenosarchaea group</taxon>
        <taxon>Halobacteria</taxon>
        <taxon>Halobacteriales</taxon>
        <taxon>Haloferacaceae</taxon>
        <taxon>Halobaculum</taxon>
    </lineage>
</organism>
<dbReference type="RefSeq" id="WP_073308904.1">
    <property type="nucleotide sequence ID" value="NZ_FQWV01000004.1"/>
</dbReference>